<dbReference type="KEGG" id="pgr:PGTG_06928"/>
<dbReference type="InParanoid" id="E3KAF0"/>
<reference evidence="3" key="2">
    <citation type="journal article" date="2011" name="Proc. Natl. Acad. Sci. U.S.A.">
        <title>Obligate biotrophy features unraveled by the genomic analysis of rust fungi.</title>
        <authorList>
            <person name="Duplessis S."/>
            <person name="Cuomo C.A."/>
            <person name="Lin Y.-C."/>
            <person name="Aerts A."/>
            <person name="Tisserant E."/>
            <person name="Veneault-Fourrey C."/>
            <person name="Joly D.L."/>
            <person name="Hacquard S."/>
            <person name="Amselem J."/>
            <person name="Cantarel B.L."/>
            <person name="Chiu R."/>
            <person name="Coutinho P.M."/>
            <person name="Feau N."/>
            <person name="Field M."/>
            <person name="Frey P."/>
            <person name="Gelhaye E."/>
            <person name="Goldberg J."/>
            <person name="Grabherr M.G."/>
            <person name="Kodira C.D."/>
            <person name="Kohler A."/>
            <person name="Kuees U."/>
            <person name="Lindquist E.A."/>
            <person name="Lucas S.M."/>
            <person name="Mago R."/>
            <person name="Mauceli E."/>
            <person name="Morin E."/>
            <person name="Murat C."/>
            <person name="Pangilinan J.L."/>
            <person name="Park R."/>
            <person name="Pearson M."/>
            <person name="Quesneville H."/>
            <person name="Rouhier N."/>
            <person name="Sakthikumar S."/>
            <person name="Salamov A.A."/>
            <person name="Schmutz J."/>
            <person name="Selles B."/>
            <person name="Shapiro H."/>
            <person name="Tanguay P."/>
            <person name="Tuskan G.A."/>
            <person name="Henrissat B."/>
            <person name="Van de Peer Y."/>
            <person name="Rouze P."/>
            <person name="Ellis J.G."/>
            <person name="Dodds P.N."/>
            <person name="Schein J.E."/>
            <person name="Zhong S."/>
            <person name="Hamelin R.C."/>
            <person name="Grigoriev I.V."/>
            <person name="Szabo L.J."/>
            <person name="Martin F."/>
        </authorList>
    </citation>
    <scope>NUCLEOTIDE SEQUENCE [LARGE SCALE GENOMIC DNA]</scope>
    <source>
        <strain evidence="3">CRL 75-36-700-3 / race SCCL</strain>
    </source>
</reference>
<protein>
    <submittedName>
        <fullName evidence="2">Uncharacterized protein</fullName>
    </submittedName>
</protein>
<evidence type="ECO:0000313" key="2">
    <source>
        <dbReference type="EMBL" id="EFP81307.2"/>
    </source>
</evidence>
<organism evidence="2 3">
    <name type="scientific">Puccinia graminis f. sp. tritici (strain CRL 75-36-700-3 / race SCCL)</name>
    <name type="common">Black stem rust fungus</name>
    <dbReference type="NCBI Taxonomy" id="418459"/>
    <lineage>
        <taxon>Eukaryota</taxon>
        <taxon>Fungi</taxon>
        <taxon>Dikarya</taxon>
        <taxon>Basidiomycota</taxon>
        <taxon>Pucciniomycotina</taxon>
        <taxon>Pucciniomycetes</taxon>
        <taxon>Pucciniales</taxon>
        <taxon>Pucciniaceae</taxon>
        <taxon>Puccinia</taxon>
    </lineage>
</organism>
<gene>
    <name evidence="2" type="ORF">PGTG_06928</name>
</gene>
<name>E3KAF0_PUCGT</name>
<evidence type="ECO:0000313" key="3">
    <source>
        <dbReference type="Proteomes" id="UP000008783"/>
    </source>
</evidence>
<dbReference type="RefSeq" id="XP_003325726.2">
    <property type="nucleotide sequence ID" value="XM_003325678.2"/>
</dbReference>
<proteinExistence type="predicted"/>
<feature type="compositionally biased region" description="Polar residues" evidence="1">
    <location>
        <begin position="496"/>
        <end position="517"/>
    </location>
</feature>
<feature type="region of interest" description="Disordered" evidence="1">
    <location>
        <begin position="495"/>
        <end position="536"/>
    </location>
</feature>
<feature type="compositionally biased region" description="Gly residues" evidence="1">
    <location>
        <begin position="20"/>
        <end position="35"/>
    </location>
</feature>
<dbReference type="EMBL" id="DS178278">
    <property type="protein sequence ID" value="EFP81307.2"/>
    <property type="molecule type" value="Genomic_DNA"/>
</dbReference>
<dbReference type="Proteomes" id="UP000008783">
    <property type="component" value="Unassembled WGS sequence"/>
</dbReference>
<accession>E3KAF0</accession>
<feature type="region of interest" description="Disordered" evidence="1">
    <location>
        <begin position="1"/>
        <end position="40"/>
    </location>
</feature>
<reference key="1">
    <citation type="submission" date="2007-01" db="EMBL/GenBank/DDBJ databases">
        <title>The Genome Sequence of Puccinia graminis f. sp. tritici Strain CRL 75-36-700-3.</title>
        <authorList>
            <consortium name="The Broad Institute Genome Sequencing Platform"/>
            <person name="Birren B."/>
            <person name="Lander E."/>
            <person name="Galagan J."/>
            <person name="Nusbaum C."/>
            <person name="Devon K."/>
            <person name="Cuomo C."/>
            <person name="Jaffe D."/>
            <person name="Butler J."/>
            <person name="Alvarez P."/>
            <person name="Gnerre S."/>
            <person name="Grabherr M."/>
            <person name="Mauceli E."/>
            <person name="Brockman W."/>
            <person name="Young S."/>
            <person name="LaButti K."/>
            <person name="Sykes S."/>
            <person name="DeCaprio D."/>
            <person name="Crawford M."/>
            <person name="Koehrsen M."/>
            <person name="Engels R."/>
            <person name="Montgomery P."/>
            <person name="Pearson M."/>
            <person name="Howarth C."/>
            <person name="Larson L."/>
            <person name="White J."/>
            <person name="Zeng Q."/>
            <person name="Kodira C."/>
            <person name="Yandava C."/>
            <person name="Alvarado L."/>
            <person name="O'Leary S."/>
            <person name="Szabo L."/>
            <person name="Dean R."/>
            <person name="Schein J."/>
        </authorList>
    </citation>
    <scope>NUCLEOTIDE SEQUENCE</scope>
    <source>
        <strain>CRL 75-36-700-3</strain>
    </source>
</reference>
<dbReference type="OrthoDB" id="10682236at2759"/>
<feature type="region of interest" description="Disordered" evidence="1">
    <location>
        <begin position="53"/>
        <end position="89"/>
    </location>
</feature>
<feature type="compositionally biased region" description="Polar residues" evidence="1">
    <location>
        <begin position="60"/>
        <end position="83"/>
    </location>
</feature>
<evidence type="ECO:0000256" key="1">
    <source>
        <dbReference type="SAM" id="MobiDB-lite"/>
    </source>
</evidence>
<dbReference type="HOGENOM" id="CLU_518888_0_0_1"/>
<keyword evidence="3" id="KW-1185">Reference proteome</keyword>
<dbReference type="AlphaFoldDB" id="E3KAF0"/>
<sequence>MNPEPPDVEPTGQAGQSTSLGGGEQGGQSGTPGGGDGEREHSWISTIIDKIIPNLPGAGNRNTSAGNTAPMDSQPSGTLNTDGMTDRSRLDPDIVIEHARGARASVEERGNRIREERRARGIAKKATLNEHCDKYSRGIQHFIKFFLGGPTIPHDYPQPPTSEELEALYWVDQRSTIIIDQLERLRSSLSSRSTVEQDFFLAQAEKEIRKNIPLPTFHPAPRKGVLSGGRPISTQTKADVERALALAGISRFTFEWNVPRDEDSIWNSAVIEVMGKKSVEWLGRSIKITEEEAGQAAAIIKRWLETKSREIQQYGGMNKEEYTTLKSQKATKALLQRWRKKLSLIPPNQVIIKEQRCSMADKVFRDIPQLAVVLEDNDCHSDIEEGSGGNNPVSLFPPWRSVSLTEILHNLDRMVQAQATHHKTIKTNKKMYARLARNHAKTVGGAIGVSRDWPIDCYDQAFWKGLSKFEQDTLSKTPAIKIADIAEVLAGLCRKGSNTQPSGPSDTSASTRGQKQFQPHEAAGSDAGPSRPMNVD</sequence>
<dbReference type="GeneID" id="10536876"/>
<dbReference type="VEuPathDB" id="FungiDB:PGTG_06928"/>